<name>A0ABP7WFZ3_9ACTN</name>
<dbReference type="RefSeq" id="WP_344953164.1">
    <property type="nucleotide sequence ID" value="NZ_BAAAZG010000042.1"/>
</dbReference>
<dbReference type="EMBL" id="BAAAZG010000042">
    <property type="protein sequence ID" value="GAA4087939.1"/>
    <property type="molecule type" value="Genomic_DNA"/>
</dbReference>
<keyword evidence="1" id="KW-0472">Membrane</keyword>
<keyword evidence="3" id="KW-1185">Reference proteome</keyword>
<evidence type="ECO:0000256" key="1">
    <source>
        <dbReference type="SAM" id="Phobius"/>
    </source>
</evidence>
<organism evidence="2 3">
    <name type="scientific">Actinomadura miaoliensis</name>
    <dbReference type="NCBI Taxonomy" id="430685"/>
    <lineage>
        <taxon>Bacteria</taxon>
        <taxon>Bacillati</taxon>
        <taxon>Actinomycetota</taxon>
        <taxon>Actinomycetes</taxon>
        <taxon>Streptosporangiales</taxon>
        <taxon>Thermomonosporaceae</taxon>
        <taxon>Actinomadura</taxon>
    </lineage>
</organism>
<evidence type="ECO:0008006" key="4">
    <source>
        <dbReference type="Google" id="ProtNLM"/>
    </source>
</evidence>
<evidence type="ECO:0000313" key="2">
    <source>
        <dbReference type="EMBL" id="GAA4087939.1"/>
    </source>
</evidence>
<accession>A0ABP7WFZ3</accession>
<keyword evidence="1" id="KW-1133">Transmembrane helix</keyword>
<feature type="transmembrane region" description="Helical" evidence="1">
    <location>
        <begin position="137"/>
        <end position="158"/>
    </location>
</feature>
<gene>
    <name evidence="2" type="ORF">GCM10022214_55320</name>
</gene>
<reference evidence="3" key="1">
    <citation type="journal article" date="2019" name="Int. J. Syst. Evol. Microbiol.">
        <title>The Global Catalogue of Microorganisms (GCM) 10K type strain sequencing project: providing services to taxonomists for standard genome sequencing and annotation.</title>
        <authorList>
            <consortium name="The Broad Institute Genomics Platform"/>
            <consortium name="The Broad Institute Genome Sequencing Center for Infectious Disease"/>
            <person name="Wu L."/>
            <person name="Ma J."/>
        </authorList>
    </citation>
    <scope>NUCLEOTIDE SEQUENCE [LARGE SCALE GENOMIC DNA]</scope>
    <source>
        <strain evidence="3">JCM 16702</strain>
    </source>
</reference>
<evidence type="ECO:0000313" key="3">
    <source>
        <dbReference type="Proteomes" id="UP001500683"/>
    </source>
</evidence>
<comment type="caution">
    <text evidence="2">The sequence shown here is derived from an EMBL/GenBank/DDBJ whole genome shotgun (WGS) entry which is preliminary data.</text>
</comment>
<proteinExistence type="predicted"/>
<feature type="transmembrane region" description="Helical" evidence="1">
    <location>
        <begin position="103"/>
        <end position="125"/>
    </location>
</feature>
<protein>
    <recommendedName>
        <fullName evidence="4">DUF1772 domain-containing protein</fullName>
    </recommendedName>
</protein>
<feature type="transmembrane region" description="Helical" evidence="1">
    <location>
        <begin position="58"/>
        <end position="82"/>
    </location>
</feature>
<sequence>MSFIGYLRPLVQGRASDEPAQRRAFASLALGFTTSAVAFYGAVHLVGATTLGSRPGTVAQLVAVGVLAVCLIIDTGIFGLRTPMLRRQTPQQYFYRYGAARGALLWGLDTGLVVTTFRVTSLTWASLTVTLLGLVPWWAGIAYAAGFVLPSAVFVLVVPRSSDPENAPEPVWLMDRIRDWEPWVRRSAPVLLGLTAGALLLSV</sequence>
<feature type="transmembrane region" description="Helical" evidence="1">
    <location>
        <begin position="24"/>
        <end position="46"/>
    </location>
</feature>
<dbReference type="Proteomes" id="UP001500683">
    <property type="component" value="Unassembled WGS sequence"/>
</dbReference>
<keyword evidence="1" id="KW-0812">Transmembrane</keyword>